<evidence type="ECO:0000256" key="5">
    <source>
        <dbReference type="ARBA" id="ARBA00022833"/>
    </source>
</evidence>
<dbReference type="EC" id="3.5.4.12" evidence="9"/>
<reference evidence="9" key="2">
    <citation type="submission" date="2010-03" db="EMBL/GenBank/DDBJ databases">
        <authorList>
            <person name="Pajon A."/>
        </authorList>
    </citation>
    <scope>NUCLEOTIDE SEQUENCE</scope>
    <source>
        <strain evidence="9">Type strain: 18P13</strain>
    </source>
</reference>
<feature type="active site" description="Proton donor" evidence="6">
    <location>
        <position position="81"/>
    </location>
</feature>
<comment type="cofactor">
    <cofactor evidence="1 7">
        <name>Zn(2+)</name>
        <dbReference type="ChEBI" id="CHEBI:29105"/>
    </cofactor>
</comment>
<name>D4LB45_RUMC1</name>
<dbReference type="PROSITE" id="PS51747">
    <property type="entry name" value="CYT_DCMP_DEAMINASES_2"/>
    <property type="match status" value="1"/>
</dbReference>
<reference evidence="9" key="1">
    <citation type="submission" date="2010-03" db="EMBL/GenBank/DDBJ databases">
        <title>The genome sequence of Ruminococcus sp. 18P13.</title>
        <authorList>
            <consortium name="metaHIT consortium -- http://www.metahit.eu/"/>
            <person name="Pajon A."/>
            <person name="Turner K."/>
            <person name="Parkhill J."/>
            <person name="Bernalier A."/>
        </authorList>
    </citation>
    <scope>NUCLEOTIDE SEQUENCE [LARGE SCALE GENOMIC DNA]</scope>
    <source>
        <strain evidence="9">Type strain: 18P13</strain>
    </source>
</reference>
<dbReference type="PROSITE" id="PS00903">
    <property type="entry name" value="CYT_DCMP_DEAMINASES_1"/>
    <property type="match status" value="1"/>
</dbReference>
<dbReference type="EMBL" id="FP929052">
    <property type="protein sequence ID" value="CBL16840.1"/>
    <property type="molecule type" value="Genomic_DNA"/>
</dbReference>
<dbReference type="HOGENOM" id="CLU_047993_2_3_9"/>
<dbReference type="BioCyc" id="RCHA213810:RUM_RS03010-MONOMER"/>
<dbReference type="GO" id="GO:0008270">
    <property type="term" value="F:zinc ion binding"/>
    <property type="evidence" value="ECO:0007669"/>
    <property type="project" value="InterPro"/>
</dbReference>
<evidence type="ECO:0000256" key="6">
    <source>
        <dbReference type="PIRSR" id="PIRSR006019-1"/>
    </source>
</evidence>
<dbReference type="InterPro" id="IPR002125">
    <property type="entry name" value="CMP_dCMP_dom"/>
</dbReference>
<dbReference type="KEGG" id="rch:RUM_06240"/>
<evidence type="ECO:0000256" key="1">
    <source>
        <dbReference type="ARBA" id="ARBA00001947"/>
    </source>
</evidence>
<dbReference type="CDD" id="cd01286">
    <property type="entry name" value="deoxycytidylate_deaminase"/>
    <property type="match status" value="1"/>
</dbReference>
<dbReference type="Proteomes" id="UP000007054">
    <property type="component" value="Chromosome"/>
</dbReference>
<dbReference type="Pfam" id="PF00383">
    <property type="entry name" value="dCMP_cyt_deam_1"/>
    <property type="match status" value="1"/>
</dbReference>
<dbReference type="InterPro" id="IPR015517">
    <property type="entry name" value="dCMP_deaminase-rel"/>
</dbReference>
<dbReference type="PANTHER" id="PTHR11086:SF18">
    <property type="entry name" value="DEOXYCYTIDYLATE DEAMINASE"/>
    <property type="match status" value="1"/>
</dbReference>
<dbReference type="PIRSF" id="PIRSF006019">
    <property type="entry name" value="dCMP_deaminase"/>
    <property type="match status" value="1"/>
</dbReference>
<gene>
    <name evidence="9" type="ordered locus">RUM_06240</name>
</gene>
<sequence length="162" mass="18318">MLRRDKINYYLDIAETVLERSTCIRRKFGAIIVKHDEIISTGYVGAPRGRKNCNDLNYCTRDKLGVPKGQRYELCRSVHAEQNAILSAARADMIDATLYLACHDARTDQLDGEVEPCSMCKRLIINAGIKQVIVRQTRDAYKIITVSDWVEQDESLTGSSGY</sequence>
<dbReference type="RefSeq" id="WP_015557747.1">
    <property type="nucleotide sequence ID" value="NC_021039.1"/>
</dbReference>
<keyword evidence="3 7" id="KW-0479">Metal-binding</keyword>
<evidence type="ECO:0000259" key="8">
    <source>
        <dbReference type="PROSITE" id="PS51747"/>
    </source>
</evidence>
<evidence type="ECO:0000256" key="3">
    <source>
        <dbReference type="ARBA" id="ARBA00022723"/>
    </source>
</evidence>
<dbReference type="GeneID" id="83155433"/>
<dbReference type="PATRIC" id="fig|213810.4.peg.530"/>
<evidence type="ECO:0000256" key="4">
    <source>
        <dbReference type="ARBA" id="ARBA00022801"/>
    </source>
</evidence>
<evidence type="ECO:0000256" key="2">
    <source>
        <dbReference type="ARBA" id="ARBA00006576"/>
    </source>
</evidence>
<dbReference type="SUPFAM" id="SSF53927">
    <property type="entry name" value="Cytidine deaminase-like"/>
    <property type="match status" value="1"/>
</dbReference>
<keyword evidence="10" id="KW-1185">Reference proteome</keyword>
<dbReference type="GO" id="GO:0004132">
    <property type="term" value="F:dCMP deaminase activity"/>
    <property type="evidence" value="ECO:0007669"/>
    <property type="project" value="UniProtKB-EC"/>
</dbReference>
<feature type="binding site" evidence="7">
    <location>
        <position position="79"/>
    </location>
    <ligand>
        <name>Zn(2+)</name>
        <dbReference type="ChEBI" id="CHEBI:29105"/>
        <note>catalytic</note>
    </ligand>
</feature>
<dbReference type="InterPro" id="IPR016192">
    <property type="entry name" value="APOBEC/CMP_deaminase_Zn-bd"/>
</dbReference>
<comment type="similarity">
    <text evidence="2">Belongs to the cytidine and deoxycytidylate deaminase family.</text>
</comment>
<dbReference type="GO" id="GO:0006220">
    <property type="term" value="P:pyrimidine nucleotide metabolic process"/>
    <property type="evidence" value="ECO:0007669"/>
    <property type="project" value="InterPro"/>
</dbReference>
<dbReference type="PANTHER" id="PTHR11086">
    <property type="entry name" value="DEOXYCYTIDYLATE DEAMINASE-RELATED"/>
    <property type="match status" value="1"/>
</dbReference>
<evidence type="ECO:0000256" key="7">
    <source>
        <dbReference type="PIRSR" id="PIRSR006019-2"/>
    </source>
</evidence>
<dbReference type="AlphaFoldDB" id="D4LB45"/>
<dbReference type="STRING" id="213810.RUM_06240"/>
<protein>
    <submittedName>
        <fullName evidence="9">Deoxycytidylate deaminase</fullName>
        <ecNumber evidence="9">3.5.4.12</ecNumber>
    </submittedName>
</protein>
<keyword evidence="5 7" id="KW-0862">Zinc</keyword>
<dbReference type="GO" id="GO:0005737">
    <property type="term" value="C:cytoplasm"/>
    <property type="evidence" value="ECO:0007669"/>
    <property type="project" value="TreeGrafter"/>
</dbReference>
<organism evidence="9 10">
    <name type="scientific">Ruminococcus champanellensis (strain DSM 18848 / JCM 17042 / KCTC 15320 / 18P13)</name>
    <dbReference type="NCBI Taxonomy" id="213810"/>
    <lineage>
        <taxon>Bacteria</taxon>
        <taxon>Bacillati</taxon>
        <taxon>Bacillota</taxon>
        <taxon>Clostridia</taxon>
        <taxon>Eubacteriales</taxon>
        <taxon>Oscillospiraceae</taxon>
        <taxon>Ruminococcus</taxon>
    </lineage>
</organism>
<dbReference type="InterPro" id="IPR016473">
    <property type="entry name" value="dCMP_deaminase"/>
</dbReference>
<keyword evidence="4 9" id="KW-0378">Hydrolase</keyword>
<dbReference type="Gene3D" id="3.40.140.10">
    <property type="entry name" value="Cytidine Deaminase, domain 2"/>
    <property type="match status" value="1"/>
</dbReference>
<feature type="domain" description="CMP/dCMP-type deaminase" evidence="8">
    <location>
        <begin position="5"/>
        <end position="148"/>
    </location>
</feature>
<accession>D4LB45</accession>
<dbReference type="InterPro" id="IPR035105">
    <property type="entry name" value="Deoxycytidylate_deaminase_dom"/>
</dbReference>
<proteinExistence type="inferred from homology"/>
<feature type="binding site" evidence="7">
    <location>
        <position position="120"/>
    </location>
    <ligand>
        <name>Zn(2+)</name>
        <dbReference type="ChEBI" id="CHEBI:29105"/>
        <note>catalytic</note>
    </ligand>
</feature>
<evidence type="ECO:0000313" key="10">
    <source>
        <dbReference type="Proteomes" id="UP000007054"/>
    </source>
</evidence>
<feature type="binding site" evidence="7">
    <location>
        <position position="117"/>
    </location>
    <ligand>
        <name>Zn(2+)</name>
        <dbReference type="ChEBI" id="CHEBI:29105"/>
        <note>catalytic</note>
    </ligand>
</feature>
<dbReference type="InterPro" id="IPR016193">
    <property type="entry name" value="Cytidine_deaminase-like"/>
</dbReference>
<evidence type="ECO:0000313" key="9">
    <source>
        <dbReference type="EMBL" id="CBL16840.1"/>
    </source>
</evidence>